<evidence type="ECO:0000313" key="2">
    <source>
        <dbReference type="Proteomes" id="UP000184063"/>
    </source>
</evidence>
<accession>A0A1M3TQ53</accession>
<proteinExistence type="predicted"/>
<evidence type="ECO:0000313" key="1">
    <source>
        <dbReference type="EMBL" id="OJZ88831.1"/>
    </source>
</evidence>
<protein>
    <submittedName>
        <fullName evidence="1">Uncharacterized protein</fullName>
    </submittedName>
</protein>
<dbReference type="VEuPathDB" id="FungiDB:ASPFODRAFT_554636"/>
<name>A0A1M3TQ53_ASPLC</name>
<reference evidence="2" key="1">
    <citation type="journal article" date="2017" name="Genome Biol.">
        <title>Comparative genomics reveals high biological diversity and specific adaptations in the industrially and medically important fungal genus Aspergillus.</title>
        <authorList>
            <person name="de Vries R.P."/>
            <person name="Riley R."/>
            <person name="Wiebenga A."/>
            <person name="Aguilar-Osorio G."/>
            <person name="Amillis S."/>
            <person name="Uchima C.A."/>
            <person name="Anderluh G."/>
            <person name="Asadollahi M."/>
            <person name="Askin M."/>
            <person name="Barry K."/>
            <person name="Battaglia E."/>
            <person name="Bayram O."/>
            <person name="Benocci T."/>
            <person name="Braus-Stromeyer S.A."/>
            <person name="Caldana C."/>
            <person name="Canovas D."/>
            <person name="Cerqueira G.C."/>
            <person name="Chen F."/>
            <person name="Chen W."/>
            <person name="Choi C."/>
            <person name="Clum A."/>
            <person name="Dos Santos R.A."/>
            <person name="Damasio A.R."/>
            <person name="Diallinas G."/>
            <person name="Emri T."/>
            <person name="Fekete E."/>
            <person name="Flipphi M."/>
            <person name="Freyberg S."/>
            <person name="Gallo A."/>
            <person name="Gournas C."/>
            <person name="Habgood R."/>
            <person name="Hainaut M."/>
            <person name="Harispe M.L."/>
            <person name="Henrissat B."/>
            <person name="Hilden K.S."/>
            <person name="Hope R."/>
            <person name="Hossain A."/>
            <person name="Karabika E."/>
            <person name="Karaffa L."/>
            <person name="Karanyi Z."/>
            <person name="Krasevec N."/>
            <person name="Kuo A."/>
            <person name="Kusch H."/>
            <person name="LaButti K."/>
            <person name="Lagendijk E.L."/>
            <person name="Lapidus A."/>
            <person name="Levasseur A."/>
            <person name="Lindquist E."/>
            <person name="Lipzen A."/>
            <person name="Logrieco A.F."/>
            <person name="MacCabe A."/>
            <person name="Maekelae M.R."/>
            <person name="Malavazi I."/>
            <person name="Melin P."/>
            <person name="Meyer V."/>
            <person name="Mielnichuk N."/>
            <person name="Miskei M."/>
            <person name="Molnar A.P."/>
            <person name="Mule G."/>
            <person name="Ngan C.Y."/>
            <person name="Orejas M."/>
            <person name="Orosz E."/>
            <person name="Ouedraogo J.P."/>
            <person name="Overkamp K.M."/>
            <person name="Park H.-S."/>
            <person name="Perrone G."/>
            <person name="Piumi F."/>
            <person name="Punt P.J."/>
            <person name="Ram A.F."/>
            <person name="Ramon A."/>
            <person name="Rauscher S."/>
            <person name="Record E."/>
            <person name="Riano-Pachon D.M."/>
            <person name="Robert V."/>
            <person name="Roehrig J."/>
            <person name="Ruller R."/>
            <person name="Salamov A."/>
            <person name="Salih N.S."/>
            <person name="Samson R.A."/>
            <person name="Sandor E."/>
            <person name="Sanguinetti M."/>
            <person name="Schuetze T."/>
            <person name="Sepcic K."/>
            <person name="Shelest E."/>
            <person name="Sherlock G."/>
            <person name="Sophianopoulou V."/>
            <person name="Squina F.M."/>
            <person name="Sun H."/>
            <person name="Susca A."/>
            <person name="Todd R.B."/>
            <person name="Tsang A."/>
            <person name="Unkles S.E."/>
            <person name="van de Wiele N."/>
            <person name="van Rossen-Uffink D."/>
            <person name="Oliveira J.V."/>
            <person name="Vesth T.C."/>
            <person name="Visser J."/>
            <person name="Yu J.-H."/>
            <person name="Zhou M."/>
            <person name="Andersen M.R."/>
            <person name="Archer D.B."/>
            <person name="Baker S.E."/>
            <person name="Benoit I."/>
            <person name="Brakhage A.A."/>
            <person name="Braus G.H."/>
            <person name="Fischer R."/>
            <person name="Frisvad J.C."/>
            <person name="Goldman G.H."/>
            <person name="Houbraken J."/>
            <person name="Oakley B."/>
            <person name="Pocsi I."/>
            <person name="Scazzocchio C."/>
            <person name="Seiboth B."/>
            <person name="vanKuyk P.A."/>
            <person name="Wortman J."/>
            <person name="Dyer P.S."/>
            <person name="Grigoriev I.V."/>
        </authorList>
    </citation>
    <scope>NUCLEOTIDE SEQUENCE [LARGE SCALE GENOMIC DNA]</scope>
    <source>
        <strain evidence="2">CBS 106.47</strain>
    </source>
</reference>
<dbReference type="EMBL" id="KV878239">
    <property type="protein sequence ID" value="OJZ88831.1"/>
    <property type="molecule type" value="Genomic_DNA"/>
</dbReference>
<dbReference type="AlphaFoldDB" id="A0A1M3TQ53"/>
<gene>
    <name evidence="1" type="ORF">ASPFODRAFT_554636</name>
</gene>
<dbReference type="Proteomes" id="UP000184063">
    <property type="component" value="Unassembled WGS sequence"/>
</dbReference>
<organism evidence="1 2">
    <name type="scientific">Aspergillus luchuensis (strain CBS 106.47)</name>
    <dbReference type="NCBI Taxonomy" id="1137211"/>
    <lineage>
        <taxon>Eukaryota</taxon>
        <taxon>Fungi</taxon>
        <taxon>Dikarya</taxon>
        <taxon>Ascomycota</taxon>
        <taxon>Pezizomycotina</taxon>
        <taxon>Eurotiomycetes</taxon>
        <taxon>Eurotiomycetidae</taxon>
        <taxon>Eurotiales</taxon>
        <taxon>Aspergillaceae</taxon>
        <taxon>Aspergillus</taxon>
        <taxon>Aspergillus subgen. Circumdati</taxon>
    </lineage>
</organism>
<sequence>MRSRFLDLEWIQHPISAYAPRGCLSACLCHAVIPRRLVKKAPCAVVHKYTFESVSISPFFLPRVECTLGNRRRLRNQIWEVIRPYMRNIDHADHRFQMFVWPRGERESDTTGRLGVLLYQGQTISILEGSWIQSVLLKTFLVASSTESILRTYVPCEKRLEDRV</sequence>